<reference evidence="1 2" key="2">
    <citation type="submission" date="2017-09" db="EMBL/GenBank/DDBJ databases">
        <title>Extensive intraspecific genome diversity in a model arbuscular mycorrhizal fungus.</title>
        <authorList>
            <person name="Chen E.C."/>
            <person name="Morin E."/>
            <person name="Beaudet D."/>
            <person name="Noel J."/>
            <person name="Ndikumana S."/>
            <person name="Charron P."/>
            <person name="St-Onge C."/>
            <person name="Giorgi J."/>
            <person name="Grigoriev I.V."/>
            <person name="Roux C."/>
            <person name="Martin F.M."/>
            <person name="Corradi N."/>
        </authorList>
    </citation>
    <scope>NUCLEOTIDE SEQUENCE [LARGE SCALE GENOMIC DNA]</scope>
    <source>
        <strain evidence="1 2">A5</strain>
    </source>
</reference>
<organism evidence="1 2">
    <name type="scientific">Rhizophagus irregularis</name>
    <dbReference type="NCBI Taxonomy" id="588596"/>
    <lineage>
        <taxon>Eukaryota</taxon>
        <taxon>Fungi</taxon>
        <taxon>Fungi incertae sedis</taxon>
        <taxon>Mucoromycota</taxon>
        <taxon>Glomeromycotina</taxon>
        <taxon>Glomeromycetes</taxon>
        <taxon>Glomerales</taxon>
        <taxon>Glomeraceae</taxon>
        <taxon>Rhizophagus</taxon>
    </lineage>
</organism>
<evidence type="ECO:0000313" key="2">
    <source>
        <dbReference type="Proteomes" id="UP000232722"/>
    </source>
</evidence>
<reference evidence="1 2" key="1">
    <citation type="submission" date="2016-04" db="EMBL/GenBank/DDBJ databases">
        <title>Genome analyses suggest a sexual origin of heterokaryosis in a supposedly ancient asexual fungus.</title>
        <authorList>
            <person name="Ropars J."/>
            <person name="Sedzielewska K."/>
            <person name="Noel J."/>
            <person name="Charron P."/>
            <person name="Farinelli L."/>
            <person name="Marton T."/>
            <person name="Kruger M."/>
            <person name="Pelin A."/>
            <person name="Brachmann A."/>
            <person name="Corradi N."/>
        </authorList>
    </citation>
    <scope>NUCLEOTIDE SEQUENCE [LARGE SCALE GENOMIC DNA]</scope>
    <source>
        <strain evidence="1 2">A5</strain>
    </source>
</reference>
<dbReference type="OrthoDB" id="2399447at2759"/>
<dbReference type="VEuPathDB" id="FungiDB:RhiirFUN_025724"/>
<dbReference type="Proteomes" id="UP000232722">
    <property type="component" value="Unassembled WGS sequence"/>
</dbReference>
<name>A0A2I1ETV2_9GLOM</name>
<dbReference type="AlphaFoldDB" id="A0A2I1ETV2"/>
<sequence length="65" mass="7936">MSESLLKKLGPINGWKINETYNRRWYYFKETLETKPDRFHPRKLDVAESGPERMSKIFQYYSFDV</sequence>
<dbReference type="VEuPathDB" id="FungiDB:FUN_022304"/>
<gene>
    <name evidence="1" type="ORF">RhiirA5_354555</name>
</gene>
<accession>A0A2I1ETV2</accession>
<proteinExistence type="predicted"/>
<evidence type="ECO:0000313" key="1">
    <source>
        <dbReference type="EMBL" id="PKC11206.1"/>
    </source>
</evidence>
<dbReference type="EMBL" id="LLXJ01000325">
    <property type="protein sequence ID" value="PKC11206.1"/>
    <property type="molecule type" value="Genomic_DNA"/>
</dbReference>
<protein>
    <submittedName>
        <fullName evidence="1">Uncharacterized protein</fullName>
    </submittedName>
</protein>
<comment type="caution">
    <text evidence="1">The sequence shown here is derived from an EMBL/GenBank/DDBJ whole genome shotgun (WGS) entry which is preliminary data.</text>
</comment>
<dbReference type="VEuPathDB" id="FungiDB:RhiirA1_406406"/>